<organism evidence="3 4">
    <name type="scientific">Pseudallescheria apiosperma</name>
    <name type="common">Scedosporium apiospermum</name>
    <dbReference type="NCBI Taxonomy" id="563466"/>
    <lineage>
        <taxon>Eukaryota</taxon>
        <taxon>Fungi</taxon>
        <taxon>Dikarya</taxon>
        <taxon>Ascomycota</taxon>
        <taxon>Pezizomycotina</taxon>
        <taxon>Sordariomycetes</taxon>
        <taxon>Hypocreomycetidae</taxon>
        <taxon>Microascales</taxon>
        <taxon>Microascaceae</taxon>
        <taxon>Scedosporium</taxon>
    </lineage>
</organism>
<dbReference type="Proteomes" id="UP000028545">
    <property type="component" value="Unassembled WGS sequence"/>
</dbReference>
<dbReference type="EMBL" id="JOWA01000143">
    <property type="protein sequence ID" value="KEZ39547.1"/>
    <property type="molecule type" value="Genomic_DNA"/>
</dbReference>
<gene>
    <name evidence="3" type="ORF">SAPIO_CDS9437</name>
</gene>
<name>A0A084FWT5_PSEDA</name>
<feature type="compositionally biased region" description="Polar residues" evidence="2">
    <location>
        <begin position="433"/>
        <end position="447"/>
    </location>
</feature>
<sequence length="545" mass="60524">METTSHAMKDKDKKGNTRRKPETPNHRDQPSKRRRAPSSQLAVDTEVENLAQVGDEPGPRLATDEGEESSDANDANDAHAEGDIWSGNSSTMELVAEAFHHHDRNAIATPETPALGYGSTPRSIPDLQTSSVRRNTLQSKRPRAALGELWDLLPSWDAASILIENYFDKIHWFVLLFHQGEFRKSSIDLYPSTSPSHTRLVFQATGRVCVLLAVCALSLGYLDTDQETKLVEFGVDKQALKERTLFILRLHILDVLALGSLEAVQTTVLLGSYYFYHGEPELAWPLCGGDWFHPDLEERTFDNKLFRLQALALKLAFLKPRGLLLDSQTGVHNRTSTFRMLLQSCRDAALQISWAGTLPVFQEASGTFAVNFISLHLLTAGVALCVITSSDPLSGDAHDAKLGLQVLQELLSLAMRKETEALLRVHVTPSETTRPQTIASIPKTSFASEKDTEERNGHQSAPSAPSDPHEMLPDGSEENITMQAVIDFEQAMNSIDTTTPGNQKFLSPLPPDFLLADEYIGQDQNWMWDPAFDAGYMFMDQINNT</sequence>
<keyword evidence="1" id="KW-0539">Nucleus</keyword>
<dbReference type="PANTHER" id="PTHR46910:SF17">
    <property type="entry name" value="SCFA-RELATED"/>
    <property type="match status" value="1"/>
</dbReference>
<dbReference type="VEuPathDB" id="FungiDB:SAPIO_CDS9437"/>
<comment type="caution">
    <text evidence="3">The sequence shown here is derived from an EMBL/GenBank/DDBJ whole genome shotgun (WGS) entry which is preliminary data.</text>
</comment>
<dbReference type="AlphaFoldDB" id="A0A084FWT5"/>
<feature type="compositionally biased region" description="Basic and acidic residues" evidence="2">
    <location>
        <begin position="7"/>
        <end position="31"/>
    </location>
</feature>
<dbReference type="HOGENOM" id="CLU_005767_1_1_1"/>
<dbReference type="CDD" id="cd12148">
    <property type="entry name" value="fungal_TF_MHR"/>
    <property type="match status" value="1"/>
</dbReference>
<dbReference type="PANTHER" id="PTHR46910">
    <property type="entry name" value="TRANSCRIPTION FACTOR PDR1"/>
    <property type="match status" value="1"/>
</dbReference>
<reference evidence="3 4" key="1">
    <citation type="journal article" date="2014" name="Genome Announc.">
        <title>Draft genome sequence of the pathogenic fungus Scedosporium apiospermum.</title>
        <authorList>
            <person name="Vandeputte P."/>
            <person name="Ghamrawi S."/>
            <person name="Rechenmann M."/>
            <person name="Iltis A."/>
            <person name="Giraud S."/>
            <person name="Fleury M."/>
            <person name="Thornton C."/>
            <person name="Delhaes L."/>
            <person name="Meyer W."/>
            <person name="Papon N."/>
            <person name="Bouchara J.P."/>
        </authorList>
    </citation>
    <scope>NUCLEOTIDE SEQUENCE [LARGE SCALE GENOMIC DNA]</scope>
    <source>
        <strain evidence="3 4">IHEM 14462</strain>
    </source>
</reference>
<evidence type="ECO:0000256" key="2">
    <source>
        <dbReference type="SAM" id="MobiDB-lite"/>
    </source>
</evidence>
<dbReference type="OrthoDB" id="3266505at2759"/>
<feature type="compositionally biased region" description="Basic and acidic residues" evidence="2">
    <location>
        <begin position="448"/>
        <end position="457"/>
    </location>
</feature>
<evidence type="ECO:0000313" key="4">
    <source>
        <dbReference type="Proteomes" id="UP000028545"/>
    </source>
</evidence>
<evidence type="ECO:0000256" key="1">
    <source>
        <dbReference type="ARBA" id="ARBA00023242"/>
    </source>
</evidence>
<dbReference type="KEGG" id="sapo:SAPIO_CDS9437"/>
<dbReference type="GO" id="GO:0003700">
    <property type="term" value="F:DNA-binding transcription factor activity"/>
    <property type="evidence" value="ECO:0007669"/>
    <property type="project" value="InterPro"/>
</dbReference>
<evidence type="ECO:0008006" key="5">
    <source>
        <dbReference type="Google" id="ProtNLM"/>
    </source>
</evidence>
<accession>A0A084FWT5</accession>
<proteinExistence type="predicted"/>
<evidence type="ECO:0000313" key="3">
    <source>
        <dbReference type="EMBL" id="KEZ39547.1"/>
    </source>
</evidence>
<dbReference type="GeneID" id="27728509"/>
<protein>
    <recommendedName>
        <fullName evidence="5">Transcription factor domain-containing protein</fullName>
    </recommendedName>
</protein>
<feature type="region of interest" description="Disordered" evidence="2">
    <location>
        <begin position="1"/>
        <end position="86"/>
    </location>
</feature>
<keyword evidence="4" id="KW-1185">Reference proteome</keyword>
<dbReference type="RefSeq" id="XP_016639346.1">
    <property type="nucleotide sequence ID" value="XM_016790836.1"/>
</dbReference>
<dbReference type="InterPro" id="IPR050987">
    <property type="entry name" value="AtrR-like"/>
</dbReference>
<feature type="region of interest" description="Disordered" evidence="2">
    <location>
        <begin position="433"/>
        <end position="475"/>
    </location>
</feature>